<evidence type="ECO:0000313" key="1">
    <source>
        <dbReference type="EMBL" id="GAF72704.1"/>
    </source>
</evidence>
<name>X0RV46_9ZZZZ</name>
<sequence length="65" mass="7409">MYRKDDDVIEVRIEVKTKAWYHPGRTKLHEEIINFLIDKGYQVASKGVGRGVSDALLHPKGTKLS</sequence>
<dbReference type="EMBL" id="BARS01005393">
    <property type="protein sequence ID" value="GAF72704.1"/>
    <property type="molecule type" value="Genomic_DNA"/>
</dbReference>
<organism evidence="1">
    <name type="scientific">marine sediment metagenome</name>
    <dbReference type="NCBI Taxonomy" id="412755"/>
    <lineage>
        <taxon>unclassified sequences</taxon>
        <taxon>metagenomes</taxon>
        <taxon>ecological metagenomes</taxon>
    </lineage>
</organism>
<dbReference type="AlphaFoldDB" id="X0RV46"/>
<proteinExistence type="predicted"/>
<accession>X0RV46</accession>
<comment type="caution">
    <text evidence="1">The sequence shown here is derived from an EMBL/GenBank/DDBJ whole genome shotgun (WGS) entry which is preliminary data.</text>
</comment>
<gene>
    <name evidence="1" type="ORF">S01H1_10570</name>
</gene>
<protein>
    <submittedName>
        <fullName evidence="1">Uncharacterized protein</fullName>
    </submittedName>
</protein>
<reference evidence="1" key="1">
    <citation type="journal article" date="2014" name="Front. Microbiol.">
        <title>High frequency of phylogenetically diverse reductive dehalogenase-homologous genes in deep subseafloor sedimentary metagenomes.</title>
        <authorList>
            <person name="Kawai M."/>
            <person name="Futagami T."/>
            <person name="Toyoda A."/>
            <person name="Takaki Y."/>
            <person name="Nishi S."/>
            <person name="Hori S."/>
            <person name="Arai W."/>
            <person name="Tsubouchi T."/>
            <person name="Morono Y."/>
            <person name="Uchiyama I."/>
            <person name="Ito T."/>
            <person name="Fujiyama A."/>
            <person name="Inagaki F."/>
            <person name="Takami H."/>
        </authorList>
    </citation>
    <scope>NUCLEOTIDE SEQUENCE</scope>
    <source>
        <strain evidence="1">Expedition CK06-06</strain>
    </source>
</reference>